<gene>
    <name evidence="2" type="ORF">KHQ06_31145</name>
</gene>
<evidence type="ECO:0000256" key="1">
    <source>
        <dbReference type="SAM" id="SignalP"/>
    </source>
</evidence>
<proteinExistence type="predicted"/>
<protein>
    <recommendedName>
        <fullName evidence="4">Secreted protein</fullName>
    </recommendedName>
</protein>
<keyword evidence="3" id="KW-1185">Reference proteome</keyword>
<dbReference type="Proteomes" id="UP000683310">
    <property type="component" value="Chromosome"/>
</dbReference>
<feature type="signal peptide" evidence="1">
    <location>
        <begin position="1"/>
        <end position="21"/>
    </location>
</feature>
<sequence length="83" mass="8629">MRMKYLVGLPVAVISMTPVVASVAAAPAQAAAPTWTCNAQTWGGETLPTLTVEAKKKRQAQGVAQTTWGGIAKFATIDCKPGN</sequence>
<reference evidence="2 3" key="1">
    <citation type="submission" date="2021-04" db="EMBL/GenBank/DDBJ databases">
        <title>Nocardia tengchongensis.</title>
        <authorList>
            <person name="Zhuang k."/>
            <person name="Ran Y."/>
            <person name="Li W."/>
        </authorList>
    </citation>
    <scope>NUCLEOTIDE SEQUENCE [LARGE SCALE GENOMIC DNA]</scope>
    <source>
        <strain evidence="2 3">CFH S0057</strain>
    </source>
</reference>
<evidence type="ECO:0000313" key="2">
    <source>
        <dbReference type="EMBL" id="QVI20558.1"/>
    </source>
</evidence>
<name>A0ABX8CNN6_9NOCA</name>
<evidence type="ECO:0008006" key="4">
    <source>
        <dbReference type="Google" id="ProtNLM"/>
    </source>
</evidence>
<feature type="chain" id="PRO_5045226647" description="Secreted protein" evidence="1">
    <location>
        <begin position="22"/>
        <end position="83"/>
    </location>
</feature>
<keyword evidence="1" id="KW-0732">Signal</keyword>
<dbReference type="EMBL" id="CP074371">
    <property type="protein sequence ID" value="QVI20558.1"/>
    <property type="molecule type" value="Genomic_DNA"/>
</dbReference>
<evidence type="ECO:0000313" key="3">
    <source>
        <dbReference type="Proteomes" id="UP000683310"/>
    </source>
</evidence>
<accession>A0ABX8CNN6</accession>
<dbReference type="RefSeq" id="WP_213556666.1">
    <property type="nucleotide sequence ID" value="NZ_JBHXAJ010000005.1"/>
</dbReference>
<organism evidence="2 3">
    <name type="scientific">Nocardia tengchongensis</name>
    <dbReference type="NCBI Taxonomy" id="2055889"/>
    <lineage>
        <taxon>Bacteria</taxon>
        <taxon>Bacillati</taxon>
        <taxon>Actinomycetota</taxon>
        <taxon>Actinomycetes</taxon>
        <taxon>Mycobacteriales</taxon>
        <taxon>Nocardiaceae</taxon>
        <taxon>Nocardia</taxon>
    </lineage>
</organism>